<accession>A0A0N4VN35</accession>
<dbReference type="WBParaSite" id="EVEC_0001238101-mRNA-1">
    <property type="protein sequence ID" value="EVEC_0001238101-mRNA-1"/>
    <property type="gene ID" value="EVEC_0001238101"/>
</dbReference>
<name>A0A0N4VN35_ENTVE</name>
<gene>
    <name evidence="2" type="ORF">EVEC_LOCUS11581</name>
</gene>
<dbReference type="AlphaFoldDB" id="A0A0N4VN35"/>
<evidence type="ECO:0000313" key="4">
    <source>
        <dbReference type="WBParaSite" id="EVEC_0001238101-mRNA-1"/>
    </source>
</evidence>
<evidence type="ECO:0000313" key="3">
    <source>
        <dbReference type="Proteomes" id="UP000274131"/>
    </source>
</evidence>
<reference evidence="4" key="1">
    <citation type="submission" date="2017-02" db="UniProtKB">
        <authorList>
            <consortium name="WormBaseParasite"/>
        </authorList>
    </citation>
    <scope>IDENTIFICATION</scope>
</reference>
<feature type="chain" id="PRO_5043123069" evidence="1">
    <location>
        <begin position="20"/>
        <end position="88"/>
    </location>
</feature>
<sequence length="88" mass="9188">MYSFILICSLYCLQPTVTGNWWCGSTDYGTSDTPGDDDSDGCNVDVGTVASSAVAIAADDDDGTDFEHGPWLSTAAVAACSEEMSVSF</sequence>
<evidence type="ECO:0000256" key="1">
    <source>
        <dbReference type="SAM" id="SignalP"/>
    </source>
</evidence>
<reference evidence="2 3" key="2">
    <citation type="submission" date="2018-10" db="EMBL/GenBank/DDBJ databases">
        <authorList>
            <consortium name="Pathogen Informatics"/>
        </authorList>
    </citation>
    <scope>NUCLEOTIDE SEQUENCE [LARGE SCALE GENOMIC DNA]</scope>
</reference>
<feature type="signal peptide" evidence="1">
    <location>
        <begin position="1"/>
        <end position="19"/>
    </location>
</feature>
<organism evidence="4">
    <name type="scientific">Enterobius vermicularis</name>
    <name type="common">Human pinworm</name>
    <dbReference type="NCBI Taxonomy" id="51028"/>
    <lineage>
        <taxon>Eukaryota</taxon>
        <taxon>Metazoa</taxon>
        <taxon>Ecdysozoa</taxon>
        <taxon>Nematoda</taxon>
        <taxon>Chromadorea</taxon>
        <taxon>Rhabditida</taxon>
        <taxon>Spirurina</taxon>
        <taxon>Oxyuridomorpha</taxon>
        <taxon>Oxyuroidea</taxon>
        <taxon>Oxyuridae</taxon>
        <taxon>Enterobius</taxon>
    </lineage>
</organism>
<dbReference type="EMBL" id="UXUI01012337">
    <property type="protein sequence ID" value="VDD96830.1"/>
    <property type="molecule type" value="Genomic_DNA"/>
</dbReference>
<dbReference type="Proteomes" id="UP000274131">
    <property type="component" value="Unassembled WGS sequence"/>
</dbReference>
<keyword evidence="3" id="KW-1185">Reference proteome</keyword>
<keyword evidence="1" id="KW-0732">Signal</keyword>
<protein>
    <submittedName>
        <fullName evidence="4">Secreted protein</fullName>
    </submittedName>
</protein>
<evidence type="ECO:0000313" key="2">
    <source>
        <dbReference type="EMBL" id="VDD96830.1"/>
    </source>
</evidence>
<proteinExistence type="predicted"/>